<gene>
    <name evidence="2" type="primary">pif1</name>
    <name evidence="2" type="ORF">TNIN_444611</name>
</gene>
<protein>
    <submittedName>
        <fullName evidence="2">ATP-dependent DNA helicase</fullName>
    </submittedName>
</protein>
<evidence type="ECO:0000313" key="2">
    <source>
        <dbReference type="EMBL" id="GFY40011.1"/>
    </source>
</evidence>
<organism evidence="2 3">
    <name type="scientific">Trichonephila inaurata madagascariensis</name>
    <dbReference type="NCBI Taxonomy" id="2747483"/>
    <lineage>
        <taxon>Eukaryota</taxon>
        <taxon>Metazoa</taxon>
        <taxon>Ecdysozoa</taxon>
        <taxon>Arthropoda</taxon>
        <taxon>Chelicerata</taxon>
        <taxon>Arachnida</taxon>
        <taxon>Araneae</taxon>
        <taxon>Araneomorphae</taxon>
        <taxon>Entelegynae</taxon>
        <taxon>Araneoidea</taxon>
        <taxon>Nephilidae</taxon>
        <taxon>Trichonephila</taxon>
        <taxon>Trichonephila inaurata</taxon>
    </lineage>
</organism>
<dbReference type="OrthoDB" id="6428367at2759"/>
<comment type="caution">
    <text evidence="2">The sequence shown here is derived from an EMBL/GenBank/DDBJ whole genome shotgun (WGS) entry which is preliminary data.</text>
</comment>
<dbReference type="GO" id="GO:0004386">
    <property type="term" value="F:helicase activity"/>
    <property type="evidence" value="ECO:0007669"/>
    <property type="project" value="UniProtKB-KW"/>
</dbReference>
<dbReference type="SUPFAM" id="SSF52540">
    <property type="entry name" value="P-loop containing nucleoside triphosphate hydrolases"/>
    <property type="match status" value="1"/>
</dbReference>
<evidence type="ECO:0000313" key="3">
    <source>
        <dbReference type="Proteomes" id="UP000886998"/>
    </source>
</evidence>
<dbReference type="EMBL" id="BMAV01001605">
    <property type="protein sequence ID" value="GFY40011.1"/>
    <property type="molecule type" value="Genomic_DNA"/>
</dbReference>
<keyword evidence="2" id="KW-0378">Hydrolase</keyword>
<dbReference type="Proteomes" id="UP000886998">
    <property type="component" value="Unassembled WGS sequence"/>
</dbReference>
<keyword evidence="2" id="KW-0347">Helicase</keyword>
<feature type="domain" description="DNA helicase Pif1-like 2B" evidence="1">
    <location>
        <begin position="243"/>
        <end position="288"/>
    </location>
</feature>
<keyword evidence="2" id="KW-0547">Nucleotide-binding</keyword>
<evidence type="ECO:0000259" key="1">
    <source>
        <dbReference type="Pfam" id="PF21530"/>
    </source>
</evidence>
<dbReference type="InterPro" id="IPR049163">
    <property type="entry name" value="Pif1-like_2B_dom"/>
</dbReference>
<reference evidence="2" key="1">
    <citation type="submission" date="2020-08" db="EMBL/GenBank/DDBJ databases">
        <title>Multicomponent nature underlies the extraordinary mechanical properties of spider dragline silk.</title>
        <authorList>
            <person name="Kono N."/>
            <person name="Nakamura H."/>
            <person name="Mori M."/>
            <person name="Yoshida Y."/>
            <person name="Ohtoshi R."/>
            <person name="Malay A.D."/>
            <person name="Moran D.A.P."/>
            <person name="Tomita M."/>
            <person name="Numata K."/>
            <person name="Arakawa K."/>
        </authorList>
    </citation>
    <scope>NUCLEOTIDE SEQUENCE</scope>
</reference>
<dbReference type="InterPro" id="IPR027417">
    <property type="entry name" value="P-loop_NTPase"/>
</dbReference>
<sequence>MAFFDLCHKDEFSASLVYEEIPGYYTFNIQNGTFQQRRRELWNKFKDHFMEDYIRDFQRHYPEADINAQLENFSNLVLFALQDVLLSIGSNTFPHYDLPSPQAIDGIVENLNREYFEQSNSDPVELQQNRRAHSADSEFSKILLDVGEGKCPEVNSTHDIELPTGLCQVISDTETLIHSIYDVHNLNIKEDSWLCESSILAPINDQITVLNQLMLDKIPGKSQTYLSTNTVCNPDEAVNYPREFLSSISVPGLPPHKLELKIGVPFILLRNLNPPKLCNGTRQRVVSLQKNVIEGRVISECGKGEIVYIP</sequence>
<dbReference type="PANTHER" id="PTHR10492:SF57">
    <property type="entry name" value="ATP-DEPENDENT DNA HELICASE"/>
    <property type="match status" value="1"/>
</dbReference>
<keyword evidence="3" id="KW-1185">Reference proteome</keyword>
<dbReference type="AlphaFoldDB" id="A0A8X6WU29"/>
<dbReference type="Pfam" id="PF21530">
    <property type="entry name" value="Pif1_2B_dom"/>
    <property type="match status" value="1"/>
</dbReference>
<name>A0A8X6WU29_9ARAC</name>
<accession>A0A8X6WU29</accession>
<keyword evidence="2" id="KW-0067">ATP-binding</keyword>
<proteinExistence type="predicted"/>
<dbReference type="PANTHER" id="PTHR10492">
    <property type="match status" value="1"/>
</dbReference>